<dbReference type="InterPro" id="IPR010425">
    <property type="entry name" value="Caps_synth_GfcC-like_C"/>
</dbReference>
<gene>
    <name evidence="4" type="ORF">GCM10008111_13740</name>
</gene>
<organism evidence="4 5">
    <name type="scientific">Alishewanella tabrizica</name>
    <dbReference type="NCBI Taxonomy" id="671278"/>
    <lineage>
        <taxon>Bacteria</taxon>
        <taxon>Pseudomonadati</taxon>
        <taxon>Pseudomonadota</taxon>
        <taxon>Gammaproteobacteria</taxon>
        <taxon>Alteromonadales</taxon>
        <taxon>Alteromonadaceae</taxon>
        <taxon>Alishewanella</taxon>
    </lineage>
</organism>
<evidence type="ECO:0000313" key="5">
    <source>
        <dbReference type="Proteomes" id="UP000634667"/>
    </source>
</evidence>
<comment type="caution">
    <text evidence="4">The sequence shown here is derived from an EMBL/GenBank/DDBJ whole genome shotgun (WGS) entry which is preliminary data.</text>
</comment>
<evidence type="ECO:0000259" key="3">
    <source>
        <dbReference type="Pfam" id="PF20616"/>
    </source>
</evidence>
<keyword evidence="1" id="KW-0732">Signal</keyword>
<dbReference type="Gene3D" id="3.10.560.10">
    <property type="entry name" value="Outer membrane lipoprotein wza domain like"/>
    <property type="match status" value="1"/>
</dbReference>
<proteinExistence type="predicted"/>
<dbReference type="Pfam" id="PF06251">
    <property type="entry name" value="Caps_syn_GfcC_C"/>
    <property type="match status" value="1"/>
</dbReference>
<evidence type="ECO:0000259" key="2">
    <source>
        <dbReference type="Pfam" id="PF06251"/>
    </source>
</evidence>
<dbReference type="RefSeq" id="WP_189481860.1">
    <property type="nucleotide sequence ID" value="NZ_BMYR01000005.1"/>
</dbReference>
<reference evidence="5" key="1">
    <citation type="journal article" date="2019" name="Int. J. Syst. Evol. Microbiol.">
        <title>The Global Catalogue of Microorganisms (GCM) 10K type strain sequencing project: providing services to taxonomists for standard genome sequencing and annotation.</title>
        <authorList>
            <consortium name="The Broad Institute Genomics Platform"/>
            <consortium name="The Broad Institute Genome Sequencing Center for Infectious Disease"/>
            <person name="Wu L."/>
            <person name="Ma J."/>
        </authorList>
    </citation>
    <scope>NUCLEOTIDE SEQUENCE [LARGE SCALE GENOMIC DNA]</scope>
    <source>
        <strain evidence="5">KCTC 23723</strain>
    </source>
</reference>
<sequence length="257" mass="28518">MKRTVLGLKGILLSLLLGSSSAWSAVQLTINKQDFSYEQAPRLAEVLAPVALTSEWYWPASRVFRVNTQAPTTGSDTDTTPVKTAEQVQVITFLQQLALETNAKERAIFVDFAKYVASWRIAQRIAIPVDYDLARANPQFNPRLEPGHYILNIEARPDYVLLMGAVTATTILRHQAVLSIQDYPLASHLLDNADRSKVYIIQPDGKIVEAGKQNWNAGHVEVMPGSVIFVPFATGVFSSKLAELNRLLLALVVNRVY</sequence>
<dbReference type="EMBL" id="BMYR01000005">
    <property type="protein sequence ID" value="GGW58970.1"/>
    <property type="molecule type" value="Genomic_DNA"/>
</dbReference>
<feature type="domain" description="Capsule biosynthesis GfcC-like C-terminal" evidence="2">
    <location>
        <begin position="176"/>
        <end position="256"/>
    </location>
</feature>
<feature type="chain" id="PRO_5046928120" evidence="1">
    <location>
        <begin position="25"/>
        <end position="257"/>
    </location>
</feature>
<accession>A0ABQ2WJQ5</accession>
<name>A0ABQ2WJQ5_9ALTE</name>
<dbReference type="Pfam" id="PF20616">
    <property type="entry name" value="Caps_syn_GfcC_N"/>
    <property type="match status" value="1"/>
</dbReference>
<feature type="signal peptide" evidence="1">
    <location>
        <begin position="1"/>
        <end position="24"/>
    </location>
</feature>
<evidence type="ECO:0000313" key="4">
    <source>
        <dbReference type="EMBL" id="GGW58970.1"/>
    </source>
</evidence>
<evidence type="ECO:0000256" key="1">
    <source>
        <dbReference type="SAM" id="SignalP"/>
    </source>
</evidence>
<protein>
    <submittedName>
        <fullName evidence="4">Uncharacterized protein</fullName>
    </submittedName>
</protein>
<feature type="domain" description="Capsule biosynthesis GfcC-like N-terminal" evidence="3">
    <location>
        <begin position="29"/>
        <end position="153"/>
    </location>
</feature>
<keyword evidence="5" id="KW-1185">Reference proteome</keyword>
<dbReference type="InterPro" id="IPR046459">
    <property type="entry name" value="Caps_syn_GfcC_N"/>
</dbReference>
<dbReference type="Proteomes" id="UP000634667">
    <property type="component" value="Unassembled WGS sequence"/>
</dbReference>